<evidence type="ECO:0000256" key="6">
    <source>
        <dbReference type="ARBA" id="ARBA00023136"/>
    </source>
</evidence>
<dbReference type="Pfam" id="PF09594">
    <property type="entry name" value="GT87"/>
    <property type="match status" value="1"/>
</dbReference>
<evidence type="ECO:0000256" key="2">
    <source>
        <dbReference type="ARBA" id="ARBA00022475"/>
    </source>
</evidence>
<evidence type="ECO:0000313" key="10">
    <source>
        <dbReference type="Proteomes" id="UP000597444"/>
    </source>
</evidence>
<sequence>MSITQVLRPSSELTVSATPKRQWWRFVALSVCLAVAIYFNVVLVNIELPPSNTLNVLYSFVTPWLFSYLPYLVASLLVLATPAPTRRWRWLELTLIIAGALILRVILLSALPHLSRDSWRYLWDARVTLYGYSPYVYPPNSPVFDSLRDVIYNNSRFHEVPTIYPPAAQAIYLLSYLIAPSNLLVLKGIFIVFDLVTCAGLAWLLHRRGLDLSRCVLYAWCPLPIVEFAMQGHLDVITLTFSVLAVACSFANWRGNRVMTGFLIALATLTKFYPILLLLVIVRRRDWAMLITCFATIVLAYVPYLILGHGSIFGFFATYASEQTPDAGIVPLLVSWLCNALGSDKSLTQILIYLVDLVVLGGVSLVIIWRRWRRQLGVEAGALVLTAAIFSISTHIFPWYTTALLPWIVLLIGPFWTRLHGLKSAGVAIGIAWYFVCIAPVRYLFDYLHNWPLYYQLVYAGPLIALALVAGVVLLRGRARFRWLVR</sequence>
<accession>A0A8J3MZH9</accession>
<feature type="transmembrane region" description="Helical" evidence="8">
    <location>
        <begin position="350"/>
        <end position="369"/>
    </location>
</feature>
<feature type="transmembrane region" description="Helical" evidence="8">
    <location>
        <begin position="287"/>
        <end position="306"/>
    </location>
</feature>
<evidence type="ECO:0000256" key="8">
    <source>
        <dbReference type="SAM" id="Phobius"/>
    </source>
</evidence>
<feature type="transmembrane region" description="Helical" evidence="8">
    <location>
        <begin position="424"/>
        <end position="445"/>
    </location>
</feature>
<proteinExistence type="inferred from homology"/>
<feature type="transmembrane region" description="Helical" evidence="8">
    <location>
        <begin position="457"/>
        <end position="477"/>
    </location>
</feature>
<feature type="transmembrane region" description="Helical" evidence="8">
    <location>
        <begin position="234"/>
        <end position="253"/>
    </location>
</feature>
<feature type="transmembrane region" description="Helical" evidence="8">
    <location>
        <begin position="56"/>
        <end position="78"/>
    </location>
</feature>
<keyword evidence="10" id="KW-1185">Reference proteome</keyword>
<evidence type="ECO:0000313" key="9">
    <source>
        <dbReference type="EMBL" id="GHO91927.1"/>
    </source>
</evidence>
<dbReference type="RefSeq" id="WP_220202794.1">
    <property type="nucleotide sequence ID" value="NZ_BNJK01000001.1"/>
</dbReference>
<evidence type="ECO:0000256" key="5">
    <source>
        <dbReference type="ARBA" id="ARBA00022989"/>
    </source>
</evidence>
<dbReference type="GO" id="GO:0016758">
    <property type="term" value="F:hexosyltransferase activity"/>
    <property type="evidence" value="ECO:0007669"/>
    <property type="project" value="InterPro"/>
</dbReference>
<dbReference type="InterPro" id="IPR018584">
    <property type="entry name" value="GT87"/>
</dbReference>
<evidence type="ECO:0000256" key="1">
    <source>
        <dbReference type="ARBA" id="ARBA00004651"/>
    </source>
</evidence>
<comment type="caution">
    <text evidence="9">The sequence shown here is derived from an EMBL/GenBank/DDBJ whole genome shotgun (WGS) entry which is preliminary data.</text>
</comment>
<name>A0A8J3MZH9_9CHLR</name>
<organism evidence="9 10">
    <name type="scientific">Reticulibacter mediterranei</name>
    <dbReference type="NCBI Taxonomy" id="2778369"/>
    <lineage>
        <taxon>Bacteria</taxon>
        <taxon>Bacillati</taxon>
        <taxon>Chloroflexota</taxon>
        <taxon>Ktedonobacteria</taxon>
        <taxon>Ktedonobacterales</taxon>
        <taxon>Reticulibacteraceae</taxon>
        <taxon>Reticulibacter</taxon>
    </lineage>
</organism>
<feature type="transmembrane region" description="Helical" evidence="8">
    <location>
        <begin position="259"/>
        <end position="280"/>
    </location>
</feature>
<feature type="transmembrane region" description="Helical" evidence="8">
    <location>
        <begin position="184"/>
        <end position="205"/>
    </location>
</feature>
<evidence type="ECO:0008006" key="11">
    <source>
        <dbReference type="Google" id="ProtNLM"/>
    </source>
</evidence>
<dbReference type="EMBL" id="BNJK01000001">
    <property type="protein sequence ID" value="GHO91927.1"/>
    <property type="molecule type" value="Genomic_DNA"/>
</dbReference>
<keyword evidence="6 8" id="KW-0472">Membrane</keyword>
<comment type="similarity">
    <text evidence="7">Belongs to the glycosyltransferase 87 family.</text>
</comment>
<reference evidence="9" key="1">
    <citation type="submission" date="2020-10" db="EMBL/GenBank/DDBJ databases">
        <title>Taxonomic study of unclassified bacteria belonging to the class Ktedonobacteria.</title>
        <authorList>
            <person name="Yabe S."/>
            <person name="Wang C.M."/>
            <person name="Zheng Y."/>
            <person name="Sakai Y."/>
            <person name="Cavaletti L."/>
            <person name="Monciardini P."/>
            <person name="Donadio S."/>
        </authorList>
    </citation>
    <scope>NUCLEOTIDE SEQUENCE</scope>
    <source>
        <strain evidence="9">ID150040</strain>
    </source>
</reference>
<comment type="subcellular location">
    <subcellularLocation>
        <location evidence="1">Cell membrane</location>
        <topology evidence="1">Multi-pass membrane protein</topology>
    </subcellularLocation>
</comment>
<evidence type="ECO:0000256" key="3">
    <source>
        <dbReference type="ARBA" id="ARBA00022679"/>
    </source>
</evidence>
<gene>
    <name evidence="9" type="ORF">KSF_019750</name>
</gene>
<feature type="transmembrane region" description="Helical" evidence="8">
    <location>
        <begin position="23"/>
        <end position="44"/>
    </location>
</feature>
<evidence type="ECO:0000256" key="7">
    <source>
        <dbReference type="ARBA" id="ARBA00024033"/>
    </source>
</evidence>
<dbReference type="GO" id="GO:0005886">
    <property type="term" value="C:plasma membrane"/>
    <property type="evidence" value="ECO:0007669"/>
    <property type="project" value="UniProtKB-SubCell"/>
</dbReference>
<feature type="transmembrane region" description="Helical" evidence="8">
    <location>
        <begin position="376"/>
        <end position="393"/>
    </location>
</feature>
<keyword evidence="4 8" id="KW-0812">Transmembrane</keyword>
<feature type="transmembrane region" description="Helical" evidence="8">
    <location>
        <begin position="90"/>
        <end position="111"/>
    </location>
</feature>
<keyword evidence="3" id="KW-0808">Transferase</keyword>
<dbReference type="AlphaFoldDB" id="A0A8J3MZH9"/>
<protein>
    <recommendedName>
        <fullName evidence="11">DUF2029 domain-containing protein</fullName>
    </recommendedName>
</protein>
<keyword evidence="2" id="KW-1003">Cell membrane</keyword>
<keyword evidence="5 8" id="KW-1133">Transmembrane helix</keyword>
<dbReference type="Proteomes" id="UP000597444">
    <property type="component" value="Unassembled WGS sequence"/>
</dbReference>
<feature type="transmembrane region" description="Helical" evidence="8">
    <location>
        <begin position="399"/>
        <end position="417"/>
    </location>
</feature>
<evidence type="ECO:0000256" key="4">
    <source>
        <dbReference type="ARBA" id="ARBA00022692"/>
    </source>
</evidence>